<dbReference type="SUPFAM" id="SSF53597">
    <property type="entry name" value="Dihydrofolate reductase-like"/>
    <property type="match status" value="1"/>
</dbReference>
<accession>A0A1P8WL77</accession>
<dbReference type="GO" id="GO:0050661">
    <property type="term" value="F:NADP binding"/>
    <property type="evidence" value="ECO:0007669"/>
    <property type="project" value="InterPro"/>
</dbReference>
<evidence type="ECO:0000256" key="6">
    <source>
        <dbReference type="ARBA" id="ARBA00022619"/>
    </source>
</evidence>
<dbReference type="GO" id="GO:0008835">
    <property type="term" value="F:diaminohydroxyphosphoribosylaminopyrimidine deaminase activity"/>
    <property type="evidence" value="ECO:0007669"/>
    <property type="project" value="UniProtKB-EC"/>
</dbReference>
<comment type="pathway">
    <text evidence="2 12">Cofactor biosynthesis; riboflavin biosynthesis; 5-amino-6-(D-ribitylamino)uracil from GTP: step 2/4.</text>
</comment>
<evidence type="ECO:0000256" key="4">
    <source>
        <dbReference type="ARBA" id="ARBA00005259"/>
    </source>
</evidence>
<organism evidence="17 18">
    <name type="scientific">Fuerstiella marisgermanici</name>
    <dbReference type="NCBI Taxonomy" id="1891926"/>
    <lineage>
        <taxon>Bacteria</taxon>
        <taxon>Pseudomonadati</taxon>
        <taxon>Planctomycetota</taxon>
        <taxon>Planctomycetia</taxon>
        <taxon>Planctomycetales</taxon>
        <taxon>Planctomycetaceae</taxon>
        <taxon>Fuerstiella</taxon>
    </lineage>
</organism>
<evidence type="ECO:0000256" key="14">
    <source>
        <dbReference type="PIRSR" id="PIRSR006769-2"/>
    </source>
</evidence>
<keyword evidence="10 12" id="KW-0560">Oxidoreductase</keyword>
<evidence type="ECO:0000256" key="7">
    <source>
        <dbReference type="ARBA" id="ARBA00022723"/>
    </source>
</evidence>
<dbReference type="UniPathway" id="UPA00275">
    <property type="reaction ID" value="UER00401"/>
</dbReference>
<feature type="binding site" evidence="14">
    <location>
        <position position="179"/>
    </location>
    <ligand>
        <name>substrate</name>
    </ligand>
</feature>
<dbReference type="GO" id="GO:0008270">
    <property type="term" value="F:zinc ion binding"/>
    <property type="evidence" value="ECO:0007669"/>
    <property type="project" value="InterPro"/>
</dbReference>
<keyword evidence="9 12" id="KW-0521">NADP</keyword>
<keyword evidence="11" id="KW-0511">Multifunctional enzyme</keyword>
<reference evidence="17 18" key="1">
    <citation type="journal article" date="2016" name="Front. Microbiol.">
        <title>Fuerstia marisgermanicae gen. nov., sp. nov., an Unusual Member of the Phylum Planctomycetes from the German Wadden Sea.</title>
        <authorList>
            <person name="Kohn T."/>
            <person name="Heuer A."/>
            <person name="Jogler M."/>
            <person name="Vollmers J."/>
            <person name="Boedeker C."/>
            <person name="Bunk B."/>
            <person name="Rast P."/>
            <person name="Borchert D."/>
            <person name="Glockner I."/>
            <person name="Freese H.M."/>
            <person name="Klenk H.P."/>
            <person name="Overmann J."/>
            <person name="Kaster A.K."/>
            <person name="Rohde M."/>
            <person name="Wiegand S."/>
            <person name="Jogler C."/>
        </authorList>
    </citation>
    <scope>NUCLEOTIDE SEQUENCE [LARGE SCALE GENOMIC DNA]</scope>
    <source>
        <strain evidence="17 18">NH11</strain>
    </source>
</reference>
<dbReference type="EC" id="1.1.1.193" evidence="12"/>
<dbReference type="InterPro" id="IPR050765">
    <property type="entry name" value="Riboflavin_Biosynth_HTPR"/>
</dbReference>
<dbReference type="PIRSF" id="PIRSF006769">
    <property type="entry name" value="RibD"/>
    <property type="match status" value="1"/>
</dbReference>
<evidence type="ECO:0000256" key="12">
    <source>
        <dbReference type="PIRNR" id="PIRNR006769"/>
    </source>
</evidence>
<dbReference type="InterPro" id="IPR004794">
    <property type="entry name" value="Eubact_RibD"/>
</dbReference>
<evidence type="ECO:0000256" key="11">
    <source>
        <dbReference type="ARBA" id="ARBA00023268"/>
    </source>
</evidence>
<feature type="binding site" evidence="15">
    <location>
        <position position="79"/>
    </location>
    <ligand>
        <name>Zn(2+)</name>
        <dbReference type="ChEBI" id="CHEBI:29105"/>
        <note>catalytic</note>
    </ligand>
</feature>
<dbReference type="NCBIfam" id="TIGR00227">
    <property type="entry name" value="ribD_Cterm"/>
    <property type="match status" value="1"/>
</dbReference>
<keyword evidence="12" id="KW-0378">Hydrolase</keyword>
<feature type="binding site" evidence="14">
    <location>
        <begin position="292"/>
        <end position="298"/>
    </location>
    <ligand>
        <name>NADP(+)</name>
        <dbReference type="ChEBI" id="CHEBI:58349"/>
    </ligand>
</feature>
<feature type="binding site" evidence="14">
    <location>
        <position position="163"/>
    </location>
    <ligand>
        <name>substrate</name>
    </ligand>
</feature>
<dbReference type="SUPFAM" id="SSF53927">
    <property type="entry name" value="Cytidine deaminase-like"/>
    <property type="match status" value="1"/>
</dbReference>
<evidence type="ECO:0000256" key="3">
    <source>
        <dbReference type="ARBA" id="ARBA00004910"/>
    </source>
</evidence>
<dbReference type="EC" id="3.5.4.26" evidence="12"/>
<comment type="catalytic activity">
    <reaction evidence="12">
        <text>5-amino-6-(5-phospho-D-ribitylamino)uracil + NADP(+) = 5-amino-6-(5-phospho-D-ribosylamino)uracil + NADPH + H(+)</text>
        <dbReference type="Rhea" id="RHEA:17845"/>
        <dbReference type="ChEBI" id="CHEBI:15378"/>
        <dbReference type="ChEBI" id="CHEBI:57783"/>
        <dbReference type="ChEBI" id="CHEBI:58349"/>
        <dbReference type="ChEBI" id="CHEBI:58421"/>
        <dbReference type="ChEBI" id="CHEBI:58453"/>
        <dbReference type="EC" id="1.1.1.193"/>
    </reaction>
</comment>
<dbReference type="NCBIfam" id="TIGR00326">
    <property type="entry name" value="eubact_ribD"/>
    <property type="match status" value="1"/>
</dbReference>
<evidence type="ECO:0000259" key="16">
    <source>
        <dbReference type="PROSITE" id="PS51747"/>
    </source>
</evidence>
<comment type="pathway">
    <text evidence="3 12">Cofactor biosynthesis; riboflavin biosynthesis; 5-amino-6-(D-ribitylamino)uracil from GTP: step 3/4.</text>
</comment>
<dbReference type="InterPro" id="IPR016192">
    <property type="entry name" value="APOBEC/CMP_deaminase_Zn-bd"/>
</dbReference>
<keyword evidence="7 12" id="KW-0479">Metal-binding</keyword>
<dbReference type="GO" id="GO:0009231">
    <property type="term" value="P:riboflavin biosynthetic process"/>
    <property type="evidence" value="ECO:0007669"/>
    <property type="project" value="UniProtKB-UniPathway"/>
</dbReference>
<name>A0A1P8WL77_9PLAN</name>
<dbReference type="CDD" id="cd01284">
    <property type="entry name" value="Riboflavin_deaminase-reductase"/>
    <property type="match status" value="1"/>
</dbReference>
<feature type="binding site" evidence="15">
    <location>
        <position position="45"/>
    </location>
    <ligand>
        <name>Zn(2+)</name>
        <dbReference type="ChEBI" id="CHEBI:29105"/>
        <note>catalytic</note>
    </ligand>
</feature>
<dbReference type="STRING" id="1891926.Fuma_04458"/>
<feature type="binding site" evidence="14">
    <location>
        <position position="195"/>
    </location>
    <ligand>
        <name>NADP(+)</name>
        <dbReference type="ChEBI" id="CHEBI:58349"/>
    </ligand>
</feature>
<dbReference type="InterPro" id="IPR024072">
    <property type="entry name" value="DHFR-like_dom_sf"/>
</dbReference>
<dbReference type="InterPro" id="IPR002734">
    <property type="entry name" value="RibDG_C"/>
</dbReference>
<dbReference type="PANTHER" id="PTHR38011">
    <property type="entry name" value="DIHYDROFOLATE REDUCTASE FAMILY PROTEIN (AFU_ORTHOLOGUE AFUA_8G06820)"/>
    <property type="match status" value="1"/>
</dbReference>
<comment type="function">
    <text evidence="1 12">Converts 2,5-diamino-6-(ribosylamino)-4(3h)-pyrimidinone 5'-phosphate into 5-amino-6-(ribosylamino)-2,4(1h,3h)-pyrimidinedione 5'-phosphate.</text>
</comment>
<keyword evidence="6 12" id="KW-0686">Riboflavin biosynthesis</keyword>
<dbReference type="PROSITE" id="PS51747">
    <property type="entry name" value="CYT_DCMP_DEAMINASES_2"/>
    <property type="match status" value="1"/>
</dbReference>
<gene>
    <name evidence="17" type="primary">ribD</name>
    <name evidence="17" type="ORF">Fuma_04458</name>
</gene>
<comment type="similarity">
    <text evidence="5 12">In the C-terminal section; belongs to the HTP reductase family.</text>
</comment>
<feature type="binding site" evidence="14">
    <location>
        <position position="290"/>
    </location>
    <ligand>
        <name>substrate</name>
    </ligand>
</feature>
<comment type="catalytic activity">
    <reaction evidence="12">
        <text>2,5-diamino-6-hydroxy-4-(5-phosphoribosylamino)-pyrimidine + H2O + H(+) = 5-amino-6-(5-phospho-D-ribosylamino)uracil + NH4(+)</text>
        <dbReference type="Rhea" id="RHEA:21868"/>
        <dbReference type="ChEBI" id="CHEBI:15377"/>
        <dbReference type="ChEBI" id="CHEBI:15378"/>
        <dbReference type="ChEBI" id="CHEBI:28938"/>
        <dbReference type="ChEBI" id="CHEBI:58453"/>
        <dbReference type="ChEBI" id="CHEBI:58614"/>
        <dbReference type="EC" id="3.5.4.26"/>
    </reaction>
</comment>
<evidence type="ECO:0000256" key="10">
    <source>
        <dbReference type="ARBA" id="ARBA00023002"/>
    </source>
</evidence>
<dbReference type="AlphaFoldDB" id="A0A1P8WL77"/>
<feature type="binding site" evidence="15">
    <location>
        <position position="70"/>
    </location>
    <ligand>
        <name>Zn(2+)</name>
        <dbReference type="ChEBI" id="CHEBI:29105"/>
        <note>catalytic</note>
    </ligand>
</feature>
<evidence type="ECO:0000256" key="13">
    <source>
        <dbReference type="PIRSR" id="PIRSR006769-1"/>
    </source>
</evidence>
<dbReference type="Gene3D" id="3.40.140.10">
    <property type="entry name" value="Cytidine Deaminase, domain 2"/>
    <property type="match status" value="1"/>
</dbReference>
<comment type="similarity">
    <text evidence="4 12">In the N-terminal section; belongs to the cytidine and deoxycytidylate deaminase family.</text>
</comment>
<evidence type="ECO:0000256" key="2">
    <source>
        <dbReference type="ARBA" id="ARBA00004882"/>
    </source>
</evidence>
<dbReference type="EMBL" id="CP017641">
    <property type="protein sequence ID" value="APZ94819.1"/>
    <property type="molecule type" value="Genomic_DNA"/>
</dbReference>
<dbReference type="PANTHER" id="PTHR38011:SF7">
    <property type="entry name" value="2,5-DIAMINO-6-RIBOSYLAMINO-4(3H)-PYRIMIDINONE 5'-PHOSPHATE REDUCTASE"/>
    <property type="match status" value="1"/>
</dbReference>
<feature type="active site" description="Proton donor" evidence="13">
    <location>
        <position position="47"/>
    </location>
</feature>
<protein>
    <recommendedName>
        <fullName evidence="12">Riboflavin biosynthesis protein RibD</fullName>
    </recommendedName>
    <domain>
        <recommendedName>
            <fullName evidence="12">Diaminohydroxyphosphoribosylaminopyrimidine deaminase</fullName>
            <shortName evidence="12">DRAP deaminase</shortName>
            <ecNumber evidence="12">3.5.4.26</ecNumber>
        </recommendedName>
        <alternativeName>
            <fullName evidence="12">Riboflavin-specific deaminase</fullName>
        </alternativeName>
    </domain>
    <domain>
        <recommendedName>
            <fullName evidence="12">5-amino-6-(5-phosphoribosylamino)uracil reductase</fullName>
            <ecNumber evidence="12">1.1.1.193</ecNumber>
        </recommendedName>
        <alternativeName>
            <fullName evidence="12">HTP reductase</fullName>
        </alternativeName>
    </domain>
</protein>
<evidence type="ECO:0000256" key="1">
    <source>
        <dbReference type="ARBA" id="ARBA00002151"/>
    </source>
</evidence>
<feature type="domain" description="CMP/dCMP-type deaminase" evidence="16">
    <location>
        <begin position="1"/>
        <end position="118"/>
    </location>
</feature>
<dbReference type="Pfam" id="PF01872">
    <property type="entry name" value="RibD_C"/>
    <property type="match status" value="1"/>
</dbReference>
<keyword evidence="8 12" id="KW-0862">Zinc</keyword>
<evidence type="ECO:0000313" key="18">
    <source>
        <dbReference type="Proteomes" id="UP000187735"/>
    </source>
</evidence>
<dbReference type="Gene3D" id="3.40.430.10">
    <property type="entry name" value="Dihydrofolate Reductase, subunit A"/>
    <property type="match status" value="1"/>
</dbReference>
<dbReference type="Proteomes" id="UP000187735">
    <property type="component" value="Chromosome"/>
</dbReference>
<feature type="binding site" evidence="14">
    <location>
        <position position="202"/>
    </location>
    <ligand>
        <name>substrate</name>
    </ligand>
</feature>
<comment type="cofactor">
    <cofactor evidence="12 15">
        <name>Zn(2+)</name>
        <dbReference type="ChEBI" id="CHEBI:29105"/>
    </cofactor>
    <text evidence="12 15">Binds 1 zinc ion.</text>
</comment>
<dbReference type="KEGG" id="fmr:Fuma_04458"/>
<feature type="binding site" evidence="14">
    <location>
        <position position="149"/>
    </location>
    <ligand>
        <name>NADP(+)</name>
        <dbReference type="ChEBI" id="CHEBI:58349"/>
    </ligand>
</feature>
<feature type="binding site" evidence="14">
    <location>
        <position position="165"/>
    </location>
    <ligand>
        <name>NADP(+)</name>
        <dbReference type="ChEBI" id="CHEBI:58349"/>
    </ligand>
</feature>
<dbReference type="GO" id="GO:0008703">
    <property type="term" value="F:5-amino-6-(5-phosphoribosylamino)uracil reductase activity"/>
    <property type="evidence" value="ECO:0007669"/>
    <property type="project" value="UniProtKB-EC"/>
</dbReference>
<dbReference type="PROSITE" id="PS00903">
    <property type="entry name" value="CYT_DCMP_DEAMINASES_1"/>
    <property type="match status" value="1"/>
</dbReference>
<sequence>MQHALQVARQGLGHVEPNPAVGAVIVDENLNWIADGFHQKFGGPHAEIDAIAAAGERTRGAELFVTLEPCSHHGKTPPCADAVIAAGFRRVVIGCQDPAPHVAGNGIARIQEAGIDVAVGVCEDEAIDLIAPFRKLMLQKQPWVHAKWAMTLDGRIATRTGHSKWISNEQSRAEVHRLRGHMDAIITGAGTVRADNPTLTARPAGPRKAMRVVVDTDGGSIVSDGNLLKTINEAPLLLCAAEASATSDHVKMLAGLGVEVFTTSKTDRSAALAQLLAELGRRNITNVLVEAGSGLLGSFFDGRHVDEVHVFVAPKIVGGTGALSPIGGQGMAQVSEDASINSMLVQQFGNDLLIEGRLRSSAS</sequence>
<evidence type="ECO:0000256" key="8">
    <source>
        <dbReference type="ARBA" id="ARBA00022833"/>
    </source>
</evidence>
<dbReference type="InterPro" id="IPR016193">
    <property type="entry name" value="Cytidine_deaminase-like"/>
</dbReference>
<proteinExistence type="inferred from homology"/>
<evidence type="ECO:0000256" key="9">
    <source>
        <dbReference type="ARBA" id="ARBA00022857"/>
    </source>
</evidence>
<evidence type="ECO:0000313" key="17">
    <source>
        <dbReference type="EMBL" id="APZ94819.1"/>
    </source>
</evidence>
<dbReference type="InterPro" id="IPR011549">
    <property type="entry name" value="RibD_C"/>
</dbReference>
<dbReference type="InterPro" id="IPR002125">
    <property type="entry name" value="CMP_dCMP_dom"/>
</dbReference>
<feature type="binding site" evidence="14">
    <location>
        <position position="216"/>
    </location>
    <ligand>
        <name>NADP(+)</name>
        <dbReference type="ChEBI" id="CHEBI:58349"/>
    </ligand>
</feature>
<evidence type="ECO:0000256" key="15">
    <source>
        <dbReference type="PIRSR" id="PIRSR006769-3"/>
    </source>
</evidence>
<feature type="binding site" evidence="14">
    <location>
        <position position="191"/>
    </location>
    <ligand>
        <name>NADP(+)</name>
        <dbReference type="ChEBI" id="CHEBI:58349"/>
    </ligand>
</feature>
<dbReference type="Pfam" id="PF00383">
    <property type="entry name" value="dCMP_cyt_deam_1"/>
    <property type="match status" value="1"/>
</dbReference>
<evidence type="ECO:0000256" key="5">
    <source>
        <dbReference type="ARBA" id="ARBA00007417"/>
    </source>
</evidence>
<keyword evidence="18" id="KW-1185">Reference proteome</keyword>
<feature type="binding site" evidence="14">
    <location>
        <position position="199"/>
    </location>
    <ligand>
        <name>NADP(+)</name>
        <dbReference type="ChEBI" id="CHEBI:58349"/>
    </ligand>
</feature>